<gene>
    <name evidence="1" type="ORF">FN961_12890</name>
</gene>
<dbReference type="SUPFAM" id="SSF47336">
    <property type="entry name" value="ACP-like"/>
    <property type="match status" value="1"/>
</dbReference>
<dbReference type="AlphaFoldDB" id="A0A553JNI2"/>
<protein>
    <submittedName>
        <fullName evidence="1">Acyl carrier protein</fullName>
    </submittedName>
</protein>
<evidence type="ECO:0000313" key="2">
    <source>
        <dbReference type="Proteomes" id="UP000318126"/>
    </source>
</evidence>
<accession>A0A553JNI2</accession>
<dbReference type="EMBL" id="VKGK01000014">
    <property type="protein sequence ID" value="TRY14014.1"/>
    <property type="molecule type" value="Genomic_DNA"/>
</dbReference>
<dbReference type="InterPro" id="IPR036736">
    <property type="entry name" value="ACP-like_sf"/>
</dbReference>
<evidence type="ECO:0000313" key="1">
    <source>
        <dbReference type="EMBL" id="TRY14014.1"/>
    </source>
</evidence>
<proteinExistence type="predicted"/>
<name>A0A553JNI2_SHEHA</name>
<dbReference type="Gene3D" id="1.10.1200.10">
    <property type="entry name" value="ACP-like"/>
    <property type="match status" value="1"/>
</dbReference>
<keyword evidence="2" id="KW-1185">Reference proteome</keyword>
<comment type="caution">
    <text evidence="1">The sequence shown here is derived from an EMBL/GenBank/DDBJ whole genome shotgun (WGS) entry which is preliminary data.</text>
</comment>
<reference evidence="2" key="1">
    <citation type="submission" date="2019-07" db="EMBL/GenBank/DDBJ databases">
        <title>Shewanella sp. YLB-08 draft genomic sequence.</title>
        <authorList>
            <person name="Yu L."/>
        </authorList>
    </citation>
    <scope>NUCLEOTIDE SEQUENCE [LARGE SCALE GENOMIC DNA]</scope>
    <source>
        <strain evidence="2">JCM 20706</strain>
    </source>
</reference>
<dbReference type="Proteomes" id="UP000318126">
    <property type="component" value="Unassembled WGS sequence"/>
</dbReference>
<organism evidence="1 2">
    <name type="scientific">Shewanella hanedai</name>
    <name type="common">Alteromonas hanedai</name>
    <dbReference type="NCBI Taxonomy" id="25"/>
    <lineage>
        <taxon>Bacteria</taxon>
        <taxon>Pseudomonadati</taxon>
        <taxon>Pseudomonadota</taxon>
        <taxon>Gammaproteobacteria</taxon>
        <taxon>Alteromonadales</taxon>
        <taxon>Shewanellaceae</taxon>
        <taxon>Shewanella</taxon>
    </lineage>
</organism>
<sequence length="79" mass="8992">MDIVEITVKKTIQKVLCLEEEVHMNQHLTYDFDMDSTEVVELEAGIRNELKIDQRRLFLAGAETVADVVGRVRAVFSAN</sequence>
<dbReference type="RefSeq" id="WP_144040585.1">
    <property type="nucleotide sequence ID" value="NZ_BMPL01000014.1"/>
</dbReference>